<accession>A0A0L0F844</accession>
<feature type="compositionally biased region" description="Polar residues" evidence="1">
    <location>
        <begin position="15"/>
        <end position="26"/>
    </location>
</feature>
<organism evidence="2 3">
    <name type="scientific">Sphaeroforma arctica JP610</name>
    <dbReference type="NCBI Taxonomy" id="667725"/>
    <lineage>
        <taxon>Eukaryota</taxon>
        <taxon>Ichthyosporea</taxon>
        <taxon>Ichthyophonida</taxon>
        <taxon>Sphaeroforma</taxon>
    </lineage>
</organism>
<gene>
    <name evidence="2" type="ORF">SARC_14544</name>
</gene>
<keyword evidence="3" id="KW-1185">Reference proteome</keyword>
<evidence type="ECO:0000256" key="1">
    <source>
        <dbReference type="SAM" id="MobiDB-lite"/>
    </source>
</evidence>
<name>A0A0L0F844_9EUKA</name>
<evidence type="ECO:0000313" key="2">
    <source>
        <dbReference type="EMBL" id="KNC72895.1"/>
    </source>
</evidence>
<feature type="compositionally biased region" description="Basic and acidic residues" evidence="1">
    <location>
        <begin position="76"/>
        <end position="86"/>
    </location>
</feature>
<dbReference type="RefSeq" id="XP_014146797.1">
    <property type="nucleotide sequence ID" value="XM_014291322.1"/>
</dbReference>
<sequence>MLQAGTTREEFINALQNPNFMTSPESQVDAGDRYGSGDKQSFSQGPYAQDNGDSSESFADARSRFAQRRPPQADGYGDRQMYKENADTYNINTPMDTDTRNYTDMSHRKEDLDLDSHNTNPYFSLDDDSAQGMELRMLLHGCFRDLAYLLHRMSQRYNDVMLSVLYGEQCSVDGL</sequence>
<proteinExistence type="predicted"/>
<dbReference type="EMBL" id="KQ246353">
    <property type="protein sequence ID" value="KNC72895.1"/>
    <property type="molecule type" value="Genomic_DNA"/>
</dbReference>
<dbReference type="Proteomes" id="UP000054560">
    <property type="component" value="Unassembled WGS sequence"/>
</dbReference>
<protein>
    <submittedName>
        <fullName evidence="2">Uncharacterized protein</fullName>
    </submittedName>
</protein>
<feature type="compositionally biased region" description="Polar residues" evidence="1">
    <location>
        <begin position="87"/>
        <end position="96"/>
    </location>
</feature>
<feature type="region of interest" description="Disordered" evidence="1">
    <location>
        <begin position="15"/>
        <end position="98"/>
    </location>
</feature>
<dbReference type="GeneID" id="25915048"/>
<feature type="compositionally biased region" description="Polar residues" evidence="1">
    <location>
        <begin position="38"/>
        <end position="57"/>
    </location>
</feature>
<evidence type="ECO:0000313" key="3">
    <source>
        <dbReference type="Proteomes" id="UP000054560"/>
    </source>
</evidence>
<reference evidence="2 3" key="1">
    <citation type="submission" date="2011-02" db="EMBL/GenBank/DDBJ databases">
        <title>The Genome Sequence of Sphaeroforma arctica JP610.</title>
        <authorList>
            <consortium name="The Broad Institute Genome Sequencing Platform"/>
            <person name="Russ C."/>
            <person name="Cuomo C."/>
            <person name="Young S.K."/>
            <person name="Zeng Q."/>
            <person name="Gargeya S."/>
            <person name="Alvarado L."/>
            <person name="Berlin A."/>
            <person name="Chapman S.B."/>
            <person name="Chen Z."/>
            <person name="Freedman E."/>
            <person name="Gellesch M."/>
            <person name="Goldberg J."/>
            <person name="Griggs A."/>
            <person name="Gujja S."/>
            <person name="Heilman E."/>
            <person name="Heiman D."/>
            <person name="Howarth C."/>
            <person name="Mehta T."/>
            <person name="Neiman D."/>
            <person name="Pearson M."/>
            <person name="Roberts A."/>
            <person name="Saif S."/>
            <person name="Shea T."/>
            <person name="Shenoy N."/>
            <person name="Sisk P."/>
            <person name="Stolte C."/>
            <person name="Sykes S."/>
            <person name="White J."/>
            <person name="Yandava C."/>
            <person name="Burger G."/>
            <person name="Gray M.W."/>
            <person name="Holland P.W.H."/>
            <person name="King N."/>
            <person name="Lang F.B.F."/>
            <person name="Roger A.J."/>
            <person name="Ruiz-Trillo I."/>
            <person name="Haas B."/>
            <person name="Nusbaum C."/>
            <person name="Birren B."/>
        </authorList>
    </citation>
    <scope>NUCLEOTIDE SEQUENCE [LARGE SCALE GENOMIC DNA]</scope>
    <source>
        <strain evidence="2 3">JP610</strain>
    </source>
</reference>
<dbReference type="AlphaFoldDB" id="A0A0L0F844"/>